<protein>
    <submittedName>
        <fullName evidence="2">Alkaline phosphatase family protein</fullName>
    </submittedName>
</protein>
<feature type="chain" id="PRO_5047547255" evidence="1">
    <location>
        <begin position="20"/>
        <end position="433"/>
    </location>
</feature>
<reference evidence="2 3" key="1">
    <citation type="submission" date="2019-04" db="EMBL/GenBank/DDBJ databases">
        <title>Microbes associate with the intestines of laboratory mice.</title>
        <authorList>
            <person name="Navarre W."/>
            <person name="Wong E."/>
            <person name="Huang K.C."/>
            <person name="Tropini C."/>
            <person name="Ng K."/>
            <person name="Yu B."/>
        </authorList>
    </citation>
    <scope>NUCLEOTIDE SEQUENCE [LARGE SCALE GENOMIC DNA]</scope>
    <source>
        <strain evidence="2 3">NM83_B4-11</strain>
    </source>
</reference>
<dbReference type="RefSeq" id="WP_136452004.1">
    <property type="nucleotide sequence ID" value="NZ_SSTI01000010.1"/>
</dbReference>
<dbReference type="SUPFAM" id="SSF53649">
    <property type="entry name" value="Alkaline phosphatase-like"/>
    <property type="match status" value="1"/>
</dbReference>
<name>A0ABY2QEC1_9SPHN</name>
<accession>A0ABY2QEC1</accession>
<gene>
    <name evidence="2" type="ORF">E5988_13400</name>
</gene>
<dbReference type="EMBL" id="SSTI01000010">
    <property type="protein sequence ID" value="THG38584.1"/>
    <property type="molecule type" value="Genomic_DNA"/>
</dbReference>
<keyword evidence="1" id="KW-0732">Signal</keyword>
<sequence>MIRRLVPAFAALTALAGCAYPETPPALPSATAPAGVTSAAIEMQRAPVTILISIDGFHPDYLKRGLTPNLSRLAAGGVTGPMRPSFPSKTFPNHWTIVTGVRPDRHGIAANMMEDPSRPGEVFTMASDDPFWWNAVPPIWVTAEEAGIPTASMFWPGSNVAWGGARATAWPNDITGGTRPYDWQAFSQQLPGDNRVRQVIDWMRRPAASRPRFVTTYFDVVDTEGHRNGPNSPGVNTALAEVDRQIGALVEGLAELGQPANLIIVSDHGMSQTSSERVVALDRIVPATDARVVESGPYATFAPLPGRDAAVAAALLKPHAHMECWRKEAIPARFHYGQNVRVPAFLCLAEDGWELQKTAPTMTYTRGNHGFDPYAPSMQALFIANGPAFAPGKKVGAFDNVAVAPLLRTLLGLPADPTLDSTDAVFRPVLRRR</sequence>
<dbReference type="CDD" id="cd16018">
    <property type="entry name" value="Enpp"/>
    <property type="match status" value="1"/>
</dbReference>
<dbReference type="Gene3D" id="3.30.1360.180">
    <property type="match status" value="1"/>
</dbReference>
<proteinExistence type="predicted"/>
<dbReference type="PANTHER" id="PTHR10151:SF120">
    <property type="entry name" value="BIS(5'-ADENOSYL)-TRIPHOSPHATASE"/>
    <property type="match status" value="1"/>
</dbReference>
<dbReference type="PANTHER" id="PTHR10151">
    <property type="entry name" value="ECTONUCLEOTIDE PYROPHOSPHATASE/PHOSPHODIESTERASE"/>
    <property type="match status" value="1"/>
</dbReference>
<evidence type="ECO:0000313" key="2">
    <source>
        <dbReference type="EMBL" id="THG38584.1"/>
    </source>
</evidence>
<dbReference type="Proteomes" id="UP000308038">
    <property type="component" value="Unassembled WGS sequence"/>
</dbReference>
<comment type="caution">
    <text evidence="2">The sequence shown here is derived from an EMBL/GenBank/DDBJ whole genome shotgun (WGS) entry which is preliminary data.</text>
</comment>
<dbReference type="InterPro" id="IPR002591">
    <property type="entry name" value="Phosphodiest/P_Trfase"/>
</dbReference>
<feature type="signal peptide" evidence="1">
    <location>
        <begin position="1"/>
        <end position="19"/>
    </location>
</feature>
<dbReference type="Pfam" id="PF01663">
    <property type="entry name" value="Phosphodiest"/>
    <property type="match status" value="1"/>
</dbReference>
<dbReference type="InterPro" id="IPR017850">
    <property type="entry name" value="Alkaline_phosphatase_core_sf"/>
</dbReference>
<dbReference type="Gene3D" id="3.40.720.10">
    <property type="entry name" value="Alkaline Phosphatase, subunit A"/>
    <property type="match status" value="1"/>
</dbReference>
<organism evidence="2 3">
    <name type="scientific">Sphingomonas olei</name>
    <dbReference type="NCBI Taxonomy" id="1886787"/>
    <lineage>
        <taxon>Bacteria</taxon>
        <taxon>Pseudomonadati</taxon>
        <taxon>Pseudomonadota</taxon>
        <taxon>Alphaproteobacteria</taxon>
        <taxon>Sphingomonadales</taxon>
        <taxon>Sphingomonadaceae</taxon>
        <taxon>Sphingomonas</taxon>
    </lineage>
</organism>
<keyword evidence="3" id="KW-1185">Reference proteome</keyword>
<evidence type="ECO:0000256" key="1">
    <source>
        <dbReference type="SAM" id="SignalP"/>
    </source>
</evidence>
<dbReference type="PROSITE" id="PS51257">
    <property type="entry name" value="PROKAR_LIPOPROTEIN"/>
    <property type="match status" value="1"/>
</dbReference>
<evidence type="ECO:0000313" key="3">
    <source>
        <dbReference type="Proteomes" id="UP000308038"/>
    </source>
</evidence>